<evidence type="ECO:0000313" key="2">
    <source>
        <dbReference type="EMBL" id="MFC4355909.1"/>
    </source>
</evidence>
<dbReference type="InterPro" id="IPR029063">
    <property type="entry name" value="SAM-dependent_MTases_sf"/>
</dbReference>
<sequence length="303" mass="34208">MHAVEKYFEQLNQAAEQIEQTGHGTYLEGIVYGLERWLSGAEECPIIEATKEEKRRAIQLAILKGMRKSSQPNHQMTPDSLGMIMAFLVQELADGKGNVRLFDPAIGTGNLLFTVANHLNGDVQLYGSEVDELLVQLASQTAEILNQPIEIFLQDSLRPFLLDPVDFIISDLPVGFYPDDAHADTFQLRGNQKHAYAHHLFIEQSFQYTKEGGQLFFLVPADLFSSPEAQNLHQLISTQGRLEAVFQLPEALFKNKSAAKALIILRKDTQMTLPKKDVLLAQVPTLSNRKGMELFFEKVRRWK</sequence>
<dbReference type="EMBL" id="JBHSEF010000026">
    <property type="protein sequence ID" value="MFC4355909.1"/>
    <property type="molecule type" value="Genomic_DNA"/>
</dbReference>
<dbReference type="SUPFAM" id="SSF53335">
    <property type="entry name" value="S-adenosyl-L-methionine-dependent methyltransferases"/>
    <property type="match status" value="1"/>
</dbReference>
<feature type="domain" description="DNA methylase adenine-specific" evidence="1">
    <location>
        <begin position="77"/>
        <end position="288"/>
    </location>
</feature>
<protein>
    <submittedName>
        <fullName evidence="2">Class I SAM-dependent methyltransferase</fullName>
    </submittedName>
</protein>
<evidence type="ECO:0000259" key="1">
    <source>
        <dbReference type="Pfam" id="PF02384"/>
    </source>
</evidence>
<dbReference type="Proteomes" id="UP001595733">
    <property type="component" value="Unassembled WGS sequence"/>
</dbReference>
<organism evidence="2 3">
    <name type="scientific">Chryseomicrobium palamuruense</name>
    <dbReference type="NCBI Taxonomy" id="682973"/>
    <lineage>
        <taxon>Bacteria</taxon>
        <taxon>Bacillati</taxon>
        <taxon>Bacillota</taxon>
        <taxon>Bacilli</taxon>
        <taxon>Bacillales</taxon>
        <taxon>Caryophanaceae</taxon>
        <taxon>Chryseomicrobium</taxon>
    </lineage>
</organism>
<dbReference type="Pfam" id="PF02384">
    <property type="entry name" value="N6_Mtase"/>
    <property type="match status" value="1"/>
</dbReference>
<dbReference type="GO" id="GO:0008168">
    <property type="term" value="F:methyltransferase activity"/>
    <property type="evidence" value="ECO:0007669"/>
    <property type="project" value="UniProtKB-KW"/>
</dbReference>
<dbReference type="PANTHER" id="PTHR41313:SF1">
    <property type="entry name" value="DNA METHYLASE ADENINE-SPECIFIC DOMAIN-CONTAINING PROTEIN"/>
    <property type="match status" value="1"/>
</dbReference>
<dbReference type="PANTHER" id="PTHR41313">
    <property type="entry name" value="ADENINE-SPECIFIC METHYLTRANSFERASE"/>
    <property type="match status" value="1"/>
</dbReference>
<proteinExistence type="predicted"/>
<evidence type="ECO:0000313" key="3">
    <source>
        <dbReference type="Proteomes" id="UP001595733"/>
    </source>
</evidence>
<dbReference type="InterPro" id="IPR052933">
    <property type="entry name" value="DNA_Protect_Modify"/>
</dbReference>
<reference evidence="3" key="1">
    <citation type="journal article" date="2019" name="Int. J. Syst. Evol. Microbiol.">
        <title>The Global Catalogue of Microorganisms (GCM) 10K type strain sequencing project: providing services to taxonomists for standard genome sequencing and annotation.</title>
        <authorList>
            <consortium name="The Broad Institute Genomics Platform"/>
            <consortium name="The Broad Institute Genome Sequencing Center for Infectious Disease"/>
            <person name="Wu L."/>
            <person name="Ma J."/>
        </authorList>
    </citation>
    <scope>NUCLEOTIDE SEQUENCE [LARGE SCALE GENOMIC DNA]</scope>
    <source>
        <strain evidence="3">CCUG 50353</strain>
    </source>
</reference>
<dbReference type="Gene3D" id="3.40.50.150">
    <property type="entry name" value="Vaccinia Virus protein VP39"/>
    <property type="match status" value="1"/>
</dbReference>
<dbReference type="RefSeq" id="WP_378142471.1">
    <property type="nucleotide sequence ID" value="NZ_JBHSEF010000026.1"/>
</dbReference>
<comment type="caution">
    <text evidence="2">The sequence shown here is derived from an EMBL/GenBank/DDBJ whole genome shotgun (WGS) entry which is preliminary data.</text>
</comment>
<dbReference type="CDD" id="cd02440">
    <property type="entry name" value="AdoMet_MTases"/>
    <property type="match status" value="1"/>
</dbReference>
<accession>A0ABV8UZD4</accession>
<dbReference type="InterPro" id="IPR003356">
    <property type="entry name" value="DNA_methylase_A-5"/>
</dbReference>
<dbReference type="PRINTS" id="PR00507">
    <property type="entry name" value="N12N6MTFRASE"/>
</dbReference>
<keyword evidence="3" id="KW-1185">Reference proteome</keyword>
<keyword evidence="2" id="KW-0808">Transferase</keyword>
<dbReference type="GO" id="GO:0032259">
    <property type="term" value="P:methylation"/>
    <property type="evidence" value="ECO:0007669"/>
    <property type="project" value="UniProtKB-KW"/>
</dbReference>
<gene>
    <name evidence="2" type="ORF">ACFO0S_12685</name>
</gene>
<keyword evidence="2" id="KW-0489">Methyltransferase</keyword>
<name>A0ABV8UZD4_9BACL</name>